<dbReference type="SUPFAM" id="SSF63817">
    <property type="entry name" value="Sortase"/>
    <property type="match status" value="1"/>
</dbReference>
<dbReference type="InterPro" id="IPR005754">
    <property type="entry name" value="Sortase"/>
</dbReference>
<dbReference type="EMBL" id="CADCVS010000126">
    <property type="protein sequence ID" value="CAA9480444.1"/>
    <property type="molecule type" value="Genomic_DNA"/>
</dbReference>
<accession>A0A6J4S0Q3</accession>
<organism evidence="3">
    <name type="scientific">uncultured Solirubrobacteraceae bacterium</name>
    <dbReference type="NCBI Taxonomy" id="1162706"/>
    <lineage>
        <taxon>Bacteria</taxon>
        <taxon>Bacillati</taxon>
        <taxon>Actinomycetota</taxon>
        <taxon>Thermoleophilia</taxon>
        <taxon>Solirubrobacterales</taxon>
        <taxon>Solirubrobacteraceae</taxon>
        <taxon>environmental samples</taxon>
    </lineage>
</organism>
<dbReference type="CDD" id="cd05830">
    <property type="entry name" value="Sortase_E"/>
    <property type="match status" value="1"/>
</dbReference>
<dbReference type="Gene3D" id="2.40.260.10">
    <property type="entry name" value="Sortase"/>
    <property type="match status" value="1"/>
</dbReference>
<feature type="active site" description="Acyl-thioester intermediate" evidence="2">
    <location>
        <position position="199"/>
    </location>
</feature>
<sequence>MRRFLHTFSAVLIVAGALLIADAVLTVTWQEPSSALYAHLEQRRLDDSLKRLQTTDLPPVDRRALASLKTDSRRLAFAARSLDRQAKSGEAVGRIVMPKIGVRTAVVAGTSGKALRKGPGHYPSTPLPGVRGTVGIAGHRTTYGAPFRKIDKLRKGDRVEVEMPYGSFLYEVERTRIVPPTATYVTKRVSYDRLVLSACHPLYSAEQRIVVFARLVRSEPRGAAMT</sequence>
<dbReference type="NCBIfam" id="TIGR01076">
    <property type="entry name" value="sortase_fam"/>
    <property type="match status" value="1"/>
</dbReference>
<dbReference type="AlphaFoldDB" id="A0A6J4S0Q3"/>
<evidence type="ECO:0000256" key="2">
    <source>
        <dbReference type="PIRSR" id="PIRSR605754-1"/>
    </source>
</evidence>
<keyword evidence="1" id="KW-0378">Hydrolase</keyword>
<name>A0A6J4S0Q3_9ACTN</name>
<evidence type="ECO:0000256" key="1">
    <source>
        <dbReference type="ARBA" id="ARBA00022801"/>
    </source>
</evidence>
<gene>
    <name evidence="3" type="ORF">AVDCRST_MAG30-752</name>
</gene>
<dbReference type="GO" id="GO:0016787">
    <property type="term" value="F:hydrolase activity"/>
    <property type="evidence" value="ECO:0007669"/>
    <property type="project" value="UniProtKB-KW"/>
</dbReference>
<feature type="active site" description="Proton donor/acceptor" evidence="2">
    <location>
        <position position="139"/>
    </location>
</feature>
<reference evidence="3" key="1">
    <citation type="submission" date="2020-02" db="EMBL/GenBank/DDBJ databases">
        <authorList>
            <person name="Meier V. D."/>
        </authorList>
    </citation>
    <scope>NUCLEOTIDE SEQUENCE</scope>
    <source>
        <strain evidence="3">AVDCRST_MAG30</strain>
    </source>
</reference>
<dbReference type="InterPro" id="IPR023365">
    <property type="entry name" value="Sortase_dom-sf"/>
</dbReference>
<evidence type="ECO:0000313" key="3">
    <source>
        <dbReference type="EMBL" id="CAA9480444.1"/>
    </source>
</evidence>
<protein>
    <submittedName>
        <fullName evidence="3">Sortase family protein</fullName>
    </submittedName>
</protein>
<dbReference type="InterPro" id="IPR042003">
    <property type="entry name" value="Sortase_E"/>
</dbReference>
<proteinExistence type="predicted"/>
<dbReference type="Pfam" id="PF04203">
    <property type="entry name" value="Sortase"/>
    <property type="match status" value="1"/>
</dbReference>